<dbReference type="PANTHER" id="PTHR30026">
    <property type="entry name" value="OUTER MEMBRANE PROTEIN TOLC"/>
    <property type="match status" value="1"/>
</dbReference>
<evidence type="ECO:0000256" key="2">
    <source>
        <dbReference type="ARBA" id="ARBA00007613"/>
    </source>
</evidence>
<feature type="coiled-coil region" evidence="8">
    <location>
        <begin position="402"/>
        <end position="460"/>
    </location>
</feature>
<keyword evidence="7" id="KW-0998">Cell outer membrane</keyword>
<keyword evidence="8" id="KW-0175">Coiled coil</keyword>
<feature type="coiled-coil region" evidence="8">
    <location>
        <begin position="241"/>
        <end position="268"/>
    </location>
</feature>
<accession>A0A7G9RVL5</accession>
<gene>
    <name evidence="9" type="ORF">H9K76_14485</name>
</gene>
<dbReference type="KEGG" id="drg:H9K76_14485"/>
<evidence type="ECO:0000256" key="1">
    <source>
        <dbReference type="ARBA" id="ARBA00004442"/>
    </source>
</evidence>
<evidence type="ECO:0000256" key="4">
    <source>
        <dbReference type="ARBA" id="ARBA00022452"/>
    </source>
</evidence>
<evidence type="ECO:0000256" key="3">
    <source>
        <dbReference type="ARBA" id="ARBA00022448"/>
    </source>
</evidence>
<keyword evidence="10" id="KW-1185">Reference proteome</keyword>
<evidence type="ECO:0000256" key="6">
    <source>
        <dbReference type="ARBA" id="ARBA00023136"/>
    </source>
</evidence>
<dbReference type="PANTHER" id="PTHR30026:SF5">
    <property type="entry name" value="ABC-TYPE EFFLUX SYSTEM SECRETIN COMPONENT"/>
    <property type="match status" value="1"/>
</dbReference>
<evidence type="ECO:0000256" key="8">
    <source>
        <dbReference type="SAM" id="Coils"/>
    </source>
</evidence>
<dbReference type="InterPro" id="IPR003423">
    <property type="entry name" value="OMP_efflux"/>
</dbReference>
<reference evidence="9 10" key="1">
    <citation type="submission" date="2020-08" db="EMBL/GenBank/DDBJ databases">
        <title>Genome sequence of Diaphorobacter ruginosibacter DSM 27467T.</title>
        <authorList>
            <person name="Hyun D.-W."/>
            <person name="Bae J.-W."/>
        </authorList>
    </citation>
    <scope>NUCLEOTIDE SEQUENCE [LARGE SCALE GENOMIC DNA]</scope>
    <source>
        <strain evidence="9 10">DSM 27467</strain>
    </source>
</reference>
<dbReference type="Pfam" id="PF02321">
    <property type="entry name" value="OEP"/>
    <property type="match status" value="1"/>
</dbReference>
<protein>
    <submittedName>
        <fullName evidence="9">TolC family protein</fullName>
    </submittedName>
</protein>
<dbReference type="GO" id="GO:0009279">
    <property type="term" value="C:cell outer membrane"/>
    <property type="evidence" value="ECO:0007669"/>
    <property type="project" value="UniProtKB-SubCell"/>
</dbReference>
<evidence type="ECO:0000313" key="9">
    <source>
        <dbReference type="EMBL" id="QNN59640.1"/>
    </source>
</evidence>
<keyword evidence="5" id="KW-0812">Transmembrane</keyword>
<dbReference type="GO" id="GO:0015562">
    <property type="term" value="F:efflux transmembrane transporter activity"/>
    <property type="evidence" value="ECO:0007669"/>
    <property type="project" value="InterPro"/>
</dbReference>
<dbReference type="GO" id="GO:1990281">
    <property type="term" value="C:efflux pump complex"/>
    <property type="evidence" value="ECO:0007669"/>
    <property type="project" value="TreeGrafter"/>
</dbReference>
<sequence length="494" mass="53162">MAECCSAEWQSLAPGLSPPPRWRRLLLCGCLIGSLMAAGICPAWGQPVAPALSFAEAQQALLERSDQWAADGKAVESARLRREGMDGFGGPSVAVTGMAYRYSVNADIDLDPARRMLNGAIGMLPSELGSALPGLPQLPSSVGLQREKNNASASLSLVWPLYVGGLSDAVRSGLDAATDEAVADATRSRESLQSLLVQRYFGAQLAERAAQLRMRALDAVRRHDAAAQSMLKAGVIARVERLQAGAALADAEQQARKARDDADLAATALARTVRAQSRVLPSSPLFVSSRPLPPLQEFVSAAERQHPGLDKVQAKRRQAGALHDAQEALRKPQVLAFGSHELATSGKPNWIAGVAVRWTLWDSIDRNALAASSQRKIEQADLMEAQARSDIALLVEKNWMGVEQARRQYQAQQAQEDLARELLRLREAGLQEGTSTVLDLIDAQTNLAKVETQRAESANQYVQALAALLESSGQGDAFERYMAQADIQIPSNAP</sequence>
<dbReference type="AlphaFoldDB" id="A0A7G9RVL5"/>
<evidence type="ECO:0000256" key="7">
    <source>
        <dbReference type="ARBA" id="ARBA00023237"/>
    </source>
</evidence>
<proteinExistence type="inferred from homology"/>
<keyword evidence="6" id="KW-0472">Membrane</keyword>
<dbReference type="Gene3D" id="1.20.1600.10">
    <property type="entry name" value="Outer membrane efflux proteins (OEP)"/>
    <property type="match status" value="1"/>
</dbReference>
<comment type="similarity">
    <text evidence="2">Belongs to the outer membrane factor (OMF) (TC 1.B.17) family.</text>
</comment>
<name>A0A7G9RVL5_9BURK</name>
<dbReference type="EMBL" id="CP060714">
    <property type="protein sequence ID" value="QNN59640.1"/>
    <property type="molecule type" value="Genomic_DNA"/>
</dbReference>
<dbReference type="InterPro" id="IPR051906">
    <property type="entry name" value="TolC-like"/>
</dbReference>
<evidence type="ECO:0000313" key="10">
    <source>
        <dbReference type="Proteomes" id="UP000515811"/>
    </source>
</evidence>
<comment type="subcellular location">
    <subcellularLocation>
        <location evidence="1">Cell outer membrane</location>
    </subcellularLocation>
</comment>
<dbReference type="GO" id="GO:0015288">
    <property type="term" value="F:porin activity"/>
    <property type="evidence" value="ECO:0007669"/>
    <property type="project" value="TreeGrafter"/>
</dbReference>
<keyword evidence="3" id="KW-0813">Transport</keyword>
<dbReference type="Proteomes" id="UP000515811">
    <property type="component" value="Chromosome"/>
</dbReference>
<organism evidence="9 10">
    <name type="scientific">Diaphorobacter ruginosibacter</name>
    <dbReference type="NCBI Taxonomy" id="1715720"/>
    <lineage>
        <taxon>Bacteria</taxon>
        <taxon>Pseudomonadati</taxon>
        <taxon>Pseudomonadota</taxon>
        <taxon>Betaproteobacteria</taxon>
        <taxon>Burkholderiales</taxon>
        <taxon>Comamonadaceae</taxon>
        <taxon>Diaphorobacter</taxon>
    </lineage>
</organism>
<keyword evidence="4" id="KW-1134">Transmembrane beta strand</keyword>
<evidence type="ECO:0000256" key="5">
    <source>
        <dbReference type="ARBA" id="ARBA00022692"/>
    </source>
</evidence>
<dbReference type="SUPFAM" id="SSF56954">
    <property type="entry name" value="Outer membrane efflux proteins (OEP)"/>
    <property type="match status" value="1"/>
</dbReference>